<dbReference type="AlphaFoldDB" id="F1Z4L6"/>
<protein>
    <submittedName>
        <fullName evidence="1">Uncharacterized protein</fullName>
    </submittedName>
</protein>
<dbReference type="InParanoid" id="F1Z4L6"/>
<name>F1Z4L6_9SPHN</name>
<dbReference type="HOGENOM" id="CLU_3313641_0_0_5"/>
<sequence length="39" mass="4412">MHSPEFVQQSPQGFLLLKQRIKAIRGAIDKGIVVWIAHV</sequence>
<reference evidence="1 2" key="1">
    <citation type="journal article" date="2012" name="J. Bacteriol.">
        <title>Draft Genome Sequence of Novosphingobium nitrogenifigens Y88T.</title>
        <authorList>
            <person name="Strabala T.J."/>
            <person name="Macdonald L."/>
            <person name="Liu V."/>
            <person name="Smit A.M."/>
        </authorList>
    </citation>
    <scope>NUCLEOTIDE SEQUENCE [LARGE SCALE GENOMIC DNA]</scope>
    <source>
        <strain evidence="1 2">DSM 19370</strain>
    </source>
</reference>
<gene>
    <name evidence="1" type="ORF">Y88_2932</name>
</gene>
<keyword evidence="2" id="KW-1185">Reference proteome</keyword>
<evidence type="ECO:0000313" key="1">
    <source>
        <dbReference type="EMBL" id="EGD60455.1"/>
    </source>
</evidence>
<dbReference type="Proteomes" id="UP000004728">
    <property type="component" value="Unassembled WGS sequence"/>
</dbReference>
<proteinExistence type="predicted"/>
<dbReference type="EMBL" id="AEWJ01000020">
    <property type="protein sequence ID" value="EGD60455.1"/>
    <property type="molecule type" value="Genomic_DNA"/>
</dbReference>
<comment type="caution">
    <text evidence="1">The sequence shown here is derived from an EMBL/GenBank/DDBJ whole genome shotgun (WGS) entry which is preliminary data.</text>
</comment>
<evidence type="ECO:0000313" key="2">
    <source>
        <dbReference type="Proteomes" id="UP000004728"/>
    </source>
</evidence>
<accession>F1Z4L6</accession>
<organism evidence="1 2">
    <name type="scientific">Novosphingobium nitrogenifigens DSM 19370</name>
    <dbReference type="NCBI Taxonomy" id="983920"/>
    <lineage>
        <taxon>Bacteria</taxon>
        <taxon>Pseudomonadati</taxon>
        <taxon>Pseudomonadota</taxon>
        <taxon>Alphaproteobacteria</taxon>
        <taxon>Sphingomonadales</taxon>
        <taxon>Sphingomonadaceae</taxon>
        <taxon>Novosphingobium</taxon>
    </lineage>
</organism>